<sequence>MKNITFLKKHKIIKIVLLIHLATSLIVTFTMVVHGLIDGDIKKPFKENYENYIALYNPKEYLKNAVFVVDSAYIETQATSNQGSSTTFKDYTIIRGHLLHSKTKQEITYEYVNSNILDSFYHKKVEKINVLKNSINGIAFLEDKKYISSEKMNAVSNLYFNLSFIPLIIILLVLKIKTK</sequence>
<feature type="transmembrane region" description="Helical" evidence="1">
    <location>
        <begin position="158"/>
        <end position="176"/>
    </location>
</feature>
<dbReference type="AlphaFoldDB" id="A0A9W4TIM9"/>
<keyword evidence="1" id="KW-1133">Transmembrane helix</keyword>
<keyword evidence="1" id="KW-0812">Transmembrane</keyword>
<keyword evidence="1" id="KW-0472">Membrane</keyword>
<feature type="transmembrane region" description="Helical" evidence="1">
    <location>
        <begin position="12"/>
        <end position="37"/>
    </location>
</feature>
<dbReference type="EMBL" id="OX336425">
    <property type="protein sequence ID" value="CAI2767596.1"/>
    <property type="molecule type" value="Genomic_DNA"/>
</dbReference>
<gene>
    <name evidence="2" type="ORF">TRV642_2746</name>
</gene>
<protein>
    <submittedName>
        <fullName evidence="2">Uncharacterized protein</fullName>
    </submittedName>
</protein>
<evidence type="ECO:0000313" key="3">
    <source>
        <dbReference type="Proteomes" id="UP001152749"/>
    </source>
</evidence>
<dbReference type="RefSeq" id="WP_263360455.1">
    <property type="nucleotide sequence ID" value="NZ_OX336425.1"/>
</dbReference>
<proteinExistence type="predicted"/>
<reference evidence="2" key="1">
    <citation type="submission" date="2022-09" db="EMBL/GenBank/DDBJ databases">
        <authorList>
            <person name="Duchaud E."/>
        </authorList>
    </citation>
    <scope>NUCLEOTIDE SEQUENCE</scope>
    <source>
        <strain evidence="2">TRV642</strain>
    </source>
</reference>
<accession>A0A9W4TIM9</accession>
<organism evidence="2 3">
    <name type="scientific">Flavobacterium collinsii</name>
    <dbReference type="NCBI Taxonomy" id="1114861"/>
    <lineage>
        <taxon>Bacteria</taxon>
        <taxon>Pseudomonadati</taxon>
        <taxon>Bacteroidota</taxon>
        <taxon>Flavobacteriia</taxon>
        <taxon>Flavobacteriales</taxon>
        <taxon>Flavobacteriaceae</taxon>
        <taxon>Flavobacterium</taxon>
    </lineage>
</organism>
<evidence type="ECO:0000313" key="2">
    <source>
        <dbReference type="EMBL" id="CAI2767596.1"/>
    </source>
</evidence>
<dbReference type="Proteomes" id="UP001152749">
    <property type="component" value="Chromosome"/>
</dbReference>
<dbReference type="KEGG" id="fcs:TRV642_2746"/>
<name>A0A9W4TIM9_9FLAO</name>
<evidence type="ECO:0000256" key="1">
    <source>
        <dbReference type="SAM" id="Phobius"/>
    </source>
</evidence>